<sequence length="66" mass="7725">MYCSSPFELEKPVSARKNNQFRRNYLVKCPCPNCSKDSEHSYNRVQKGSQLVCPYCNALFKAPERY</sequence>
<dbReference type="EMBL" id="JBCGUG010000021">
    <property type="protein sequence ID" value="MEM0706871.1"/>
    <property type="molecule type" value="Genomic_DNA"/>
</dbReference>
<evidence type="ECO:0000313" key="2">
    <source>
        <dbReference type="Proteomes" id="UP001490940"/>
    </source>
</evidence>
<dbReference type="GeneID" id="92387478"/>
<organism evidence="1 2">
    <name type="scientific">Enterobacter quasihormaechei</name>
    <dbReference type="NCBI Taxonomy" id="2529382"/>
    <lineage>
        <taxon>Bacteria</taxon>
        <taxon>Pseudomonadati</taxon>
        <taxon>Pseudomonadota</taxon>
        <taxon>Gammaproteobacteria</taxon>
        <taxon>Enterobacterales</taxon>
        <taxon>Enterobacteriaceae</taxon>
        <taxon>Enterobacter</taxon>
    </lineage>
</organism>
<name>A0ABU9PMH7_9ENTR</name>
<dbReference type="RefSeq" id="WP_308464266.1">
    <property type="nucleotide sequence ID" value="NZ_JBCGUG010000021.1"/>
</dbReference>
<accession>A0ABU9PMH7</accession>
<evidence type="ECO:0000313" key="1">
    <source>
        <dbReference type="EMBL" id="MEM0706871.1"/>
    </source>
</evidence>
<proteinExistence type="predicted"/>
<keyword evidence="2" id="KW-1185">Reference proteome</keyword>
<dbReference type="InterPro" id="IPR057793">
    <property type="entry name" value="YnfU-like"/>
</dbReference>
<protein>
    <submittedName>
        <fullName evidence="1">YnfU family zinc-binding protein</fullName>
    </submittedName>
</protein>
<reference evidence="1 2" key="1">
    <citation type="submission" date="2024-04" db="EMBL/GenBank/DDBJ databases">
        <title>Draft genome sequence of a multidrug-resistant Enterobacter quasihormaechei Hakim RU_CBWE strain isolated from pond surface water at the University of Rajshahi in Bangladesh.</title>
        <authorList>
            <person name="Raihan J."/>
            <person name="Islam M.S."/>
            <person name="Khan M.U."/>
            <person name="Romance M."/>
            <person name="Haque M.H."/>
        </authorList>
    </citation>
    <scope>NUCLEOTIDE SEQUENCE [LARGE SCALE GENOMIC DNA]</scope>
    <source>
        <strain evidence="1 2">Hakim RU_CBWE</strain>
    </source>
</reference>
<dbReference type="Pfam" id="PF23499">
    <property type="entry name" value="YnfU"/>
    <property type="match status" value="1"/>
</dbReference>
<dbReference type="NCBIfam" id="NF038384">
    <property type="entry name" value="zinc_YnfU_fam"/>
    <property type="match status" value="1"/>
</dbReference>
<dbReference type="Proteomes" id="UP001490940">
    <property type="component" value="Unassembled WGS sequence"/>
</dbReference>
<comment type="caution">
    <text evidence="1">The sequence shown here is derived from an EMBL/GenBank/DDBJ whole genome shotgun (WGS) entry which is preliminary data.</text>
</comment>
<gene>
    <name evidence="1" type="ORF">AAGT82_20975</name>
</gene>